<dbReference type="OrthoDB" id="10037288at2759"/>
<name>A0A3B3T2F0_9TELE</name>
<protein>
    <submittedName>
        <fullName evidence="12">Macrophage receptor with collagenous structure</fullName>
    </submittedName>
</protein>
<dbReference type="STRING" id="1676925.ENSPKIP00000037267"/>
<evidence type="ECO:0000256" key="1">
    <source>
        <dbReference type="ARBA" id="ARBA00004606"/>
    </source>
</evidence>
<feature type="region of interest" description="Disordered" evidence="10">
    <location>
        <begin position="278"/>
        <end position="370"/>
    </location>
</feature>
<evidence type="ECO:0000256" key="4">
    <source>
        <dbReference type="ARBA" id="ARBA00022989"/>
    </source>
</evidence>
<dbReference type="InterPro" id="IPR036772">
    <property type="entry name" value="SRCR-like_dom_sf"/>
</dbReference>
<keyword evidence="7" id="KW-0675">Receptor</keyword>
<keyword evidence="2" id="KW-0812">Transmembrane</keyword>
<dbReference type="GO" id="GO:0016020">
    <property type="term" value="C:membrane"/>
    <property type="evidence" value="ECO:0007669"/>
    <property type="project" value="UniProtKB-SubCell"/>
</dbReference>
<evidence type="ECO:0000256" key="5">
    <source>
        <dbReference type="ARBA" id="ARBA00023136"/>
    </source>
</evidence>
<reference evidence="12" key="2">
    <citation type="submission" date="2025-09" db="UniProtKB">
        <authorList>
            <consortium name="Ensembl"/>
        </authorList>
    </citation>
    <scope>IDENTIFICATION</scope>
</reference>
<evidence type="ECO:0000256" key="9">
    <source>
        <dbReference type="PROSITE-ProRule" id="PRU00196"/>
    </source>
</evidence>
<keyword evidence="13" id="KW-1185">Reference proteome</keyword>
<sequence length="476" mass="50549">MINQINPLFELEMKMNKSDHYEFQNSKVDQIRTEVEDFQMEKERGSKKCKYVATAYLILLTGLSAYLTYKVFALQGEIHSCVHQQNSTSEFVSLRQEGHQEVLSVLKNTTLDVSALSRDMEELNTLVKGQGGIRLLQEQLNLVNISTRLLQSQLDNLSLRPGLPGPRGPKGDTGEAGARGSKGEQGIKGNAGLLGIPGIKGEKGQKGEQEILDKQLLTLLNNSGLEGSSLRRDMQELQVRFTNLCEGSGGINWLKLELGNVNISTQLLKNQLNSLSLKSGPPGPMGPKGNPGVTGVRGPKGDQGVKGSDGSQGIPGIKGDKGQLGNQGIKGEQGLKGSCGEPGAKGEKGISGTSGPRGFQGEKGIKGDKGEIGQSVRAANVRIAGGGSQGRVEVFYQGQWGTICDDSFDVTDGGVICRMLGYQRAVSVSTGAAGSGKIWLDDLNCTGTESSIFDCRATTIGTHNCSHNEDAAVSCV</sequence>
<keyword evidence="5" id="KW-0472">Membrane</keyword>
<evidence type="ECO:0000313" key="12">
    <source>
        <dbReference type="Ensembl" id="ENSPKIP00000037267.1"/>
    </source>
</evidence>
<evidence type="ECO:0000259" key="11">
    <source>
        <dbReference type="PROSITE" id="PS50287"/>
    </source>
</evidence>
<feature type="disulfide bond" evidence="9">
    <location>
        <begin position="445"/>
        <end position="455"/>
    </location>
</feature>
<dbReference type="PANTHER" id="PTHR48071">
    <property type="entry name" value="SRCR DOMAIN-CONTAINING PROTEIN"/>
    <property type="match status" value="1"/>
</dbReference>
<dbReference type="Ensembl" id="ENSPKIT00000018229.1">
    <property type="protein sequence ID" value="ENSPKIP00000037267.1"/>
    <property type="gene ID" value="ENSPKIG00000015522.1"/>
</dbReference>
<dbReference type="InterPro" id="IPR001190">
    <property type="entry name" value="SRCR"/>
</dbReference>
<keyword evidence="8" id="KW-0325">Glycoprotein</keyword>
<keyword evidence="3" id="KW-0735">Signal-anchor</keyword>
<proteinExistence type="predicted"/>
<dbReference type="PRINTS" id="PR00258">
    <property type="entry name" value="SPERACTRCPTR"/>
</dbReference>
<evidence type="ECO:0000256" key="7">
    <source>
        <dbReference type="ARBA" id="ARBA00023170"/>
    </source>
</evidence>
<reference evidence="12" key="1">
    <citation type="submission" date="2025-08" db="UniProtKB">
        <authorList>
            <consortium name="Ensembl"/>
        </authorList>
    </citation>
    <scope>IDENTIFICATION</scope>
</reference>
<dbReference type="PANTHER" id="PTHR48071:SF18">
    <property type="entry name" value="DELETED IN MALIGNANT BRAIN TUMORS 1 PROTEIN-RELATED"/>
    <property type="match status" value="1"/>
</dbReference>
<dbReference type="AlphaFoldDB" id="A0A3B3T2F0"/>
<evidence type="ECO:0000256" key="8">
    <source>
        <dbReference type="ARBA" id="ARBA00023180"/>
    </source>
</evidence>
<evidence type="ECO:0000256" key="6">
    <source>
        <dbReference type="ARBA" id="ARBA00023157"/>
    </source>
</evidence>
<dbReference type="SUPFAM" id="SSF56487">
    <property type="entry name" value="SRCR-like"/>
    <property type="match status" value="1"/>
</dbReference>
<evidence type="ECO:0000256" key="3">
    <source>
        <dbReference type="ARBA" id="ARBA00022968"/>
    </source>
</evidence>
<comment type="caution">
    <text evidence="9">Lacks conserved residue(s) required for the propagation of feature annotation.</text>
</comment>
<accession>A0A3B3T2F0</accession>
<keyword evidence="4" id="KW-1133">Transmembrane helix</keyword>
<evidence type="ECO:0000313" key="13">
    <source>
        <dbReference type="Proteomes" id="UP000261540"/>
    </source>
</evidence>
<comment type="subcellular location">
    <subcellularLocation>
        <location evidence="1">Membrane</location>
        <topology evidence="1">Single-pass type II membrane protein</topology>
    </subcellularLocation>
</comment>
<dbReference type="FunFam" id="3.10.250.10:FF:000011">
    <property type="entry name" value="Scavenger receptor class A member 5"/>
    <property type="match status" value="1"/>
</dbReference>
<dbReference type="GeneTree" id="ENSGT00950000183074"/>
<evidence type="ECO:0000256" key="10">
    <source>
        <dbReference type="SAM" id="MobiDB-lite"/>
    </source>
</evidence>
<dbReference type="SMART" id="SM00202">
    <property type="entry name" value="SR"/>
    <property type="match status" value="1"/>
</dbReference>
<feature type="domain" description="SRCR" evidence="11">
    <location>
        <begin position="381"/>
        <end position="476"/>
    </location>
</feature>
<dbReference type="Pfam" id="PF01391">
    <property type="entry name" value="Collagen"/>
    <property type="match status" value="2"/>
</dbReference>
<evidence type="ECO:0000256" key="2">
    <source>
        <dbReference type="ARBA" id="ARBA00022692"/>
    </source>
</evidence>
<feature type="region of interest" description="Disordered" evidence="10">
    <location>
        <begin position="157"/>
        <end position="189"/>
    </location>
</feature>
<dbReference type="PROSITE" id="PS50287">
    <property type="entry name" value="SRCR_2"/>
    <property type="match status" value="1"/>
</dbReference>
<dbReference type="Proteomes" id="UP000261540">
    <property type="component" value="Unplaced"/>
</dbReference>
<keyword evidence="6 9" id="KW-1015">Disulfide bond</keyword>
<dbReference type="Pfam" id="PF00530">
    <property type="entry name" value="SRCR"/>
    <property type="match status" value="1"/>
</dbReference>
<organism evidence="12 13">
    <name type="scientific">Paramormyrops kingsleyae</name>
    <dbReference type="NCBI Taxonomy" id="1676925"/>
    <lineage>
        <taxon>Eukaryota</taxon>
        <taxon>Metazoa</taxon>
        <taxon>Chordata</taxon>
        <taxon>Craniata</taxon>
        <taxon>Vertebrata</taxon>
        <taxon>Euteleostomi</taxon>
        <taxon>Actinopterygii</taxon>
        <taxon>Neopterygii</taxon>
        <taxon>Teleostei</taxon>
        <taxon>Osteoglossocephala</taxon>
        <taxon>Osteoglossomorpha</taxon>
        <taxon>Osteoglossiformes</taxon>
        <taxon>Mormyridae</taxon>
        <taxon>Paramormyrops</taxon>
    </lineage>
</organism>
<dbReference type="InterPro" id="IPR008160">
    <property type="entry name" value="Collagen"/>
</dbReference>
<dbReference type="Gene3D" id="3.10.250.10">
    <property type="entry name" value="SRCR-like domain"/>
    <property type="match status" value="1"/>
</dbReference>